<evidence type="ECO:0000313" key="1">
    <source>
        <dbReference type="EMBL" id="MPC99032.1"/>
    </source>
</evidence>
<protein>
    <submittedName>
        <fullName evidence="1">Uncharacterized protein</fullName>
    </submittedName>
</protein>
<accession>A0A5B7JSE8</accession>
<dbReference type="OrthoDB" id="2445127at2759"/>
<gene>
    <name evidence="1" type="ORF">E2C01_094426</name>
</gene>
<keyword evidence="2" id="KW-1185">Reference proteome</keyword>
<proteinExistence type="predicted"/>
<comment type="caution">
    <text evidence="1">The sequence shown here is derived from an EMBL/GenBank/DDBJ whole genome shotgun (WGS) entry which is preliminary data.</text>
</comment>
<dbReference type="EMBL" id="VSRR010116684">
    <property type="protein sequence ID" value="MPC99032.1"/>
    <property type="molecule type" value="Genomic_DNA"/>
</dbReference>
<dbReference type="Proteomes" id="UP000324222">
    <property type="component" value="Unassembled WGS sequence"/>
</dbReference>
<evidence type="ECO:0000313" key="2">
    <source>
        <dbReference type="Proteomes" id="UP000324222"/>
    </source>
</evidence>
<dbReference type="AlphaFoldDB" id="A0A5B7JSE8"/>
<name>A0A5B7JSE8_PORTR</name>
<organism evidence="1 2">
    <name type="scientific">Portunus trituberculatus</name>
    <name type="common">Swimming crab</name>
    <name type="synonym">Neptunus trituberculatus</name>
    <dbReference type="NCBI Taxonomy" id="210409"/>
    <lineage>
        <taxon>Eukaryota</taxon>
        <taxon>Metazoa</taxon>
        <taxon>Ecdysozoa</taxon>
        <taxon>Arthropoda</taxon>
        <taxon>Crustacea</taxon>
        <taxon>Multicrustacea</taxon>
        <taxon>Malacostraca</taxon>
        <taxon>Eumalacostraca</taxon>
        <taxon>Eucarida</taxon>
        <taxon>Decapoda</taxon>
        <taxon>Pleocyemata</taxon>
        <taxon>Brachyura</taxon>
        <taxon>Eubrachyura</taxon>
        <taxon>Portunoidea</taxon>
        <taxon>Portunidae</taxon>
        <taxon>Portuninae</taxon>
        <taxon>Portunus</taxon>
    </lineage>
</organism>
<sequence>MVDIPNPESESENMEATYCRLQRLSVGEQKPTQVSPSESQVNLAAGSDLLQMYQTQWATMHHLAEQNSAAAQVRLFLLVFSC</sequence>
<reference evidence="1 2" key="1">
    <citation type="submission" date="2019-05" db="EMBL/GenBank/DDBJ databases">
        <title>Another draft genome of Portunus trituberculatus and its Hox gene families provides insights of decapod evolution.</title>
        <authorList>
            <person name="Jeong J.-H."/>
            <person name="Song I."/>
            <person name="Kim S."/>
            <person name="Choi T."/>
            <person name="Kim D."/>
            <person name="Ryu S."/>
            <person name="Kim W."/>
        </authorList>
    </citation>
    <scope>NUCLEOTIDE SEQUENCE [LARGE SCALE GENOMIC DNA]</scope>
    <source>
        <tissue evidence="1">Muscle</tissue>
    </source>
</reference>